<evidence type="ECO:0000256" key="2">
    <source>
        <dbReference type="ARBA" id="ARBA00022730"/>
    </source>
</evidence>
<dbReference type="InterPro" id="IPR041982">
    <property type="entry name" value="Ribosomal_eS4_KOW"/>
</dbReference>
<dbReference type="InterPro" id="IPR036986">
    <property type="entry name" value="S4_RNA-bd_sf"/>
</dbReference>
<dbReference type="InterPro" id="IPR014722">
    <property type="entry name" value="Rib_uL2_dom2"/>
</dbReference>
<dbReference type="AlphaFoldDB" id="A0A5C3N6Z4"/>
<dbReference type="CDD" id="cd06087">
    <property type="entry name" value="KOW_RPS4"/>
    <property type="match status" value="1"/>
</dbReference>
<dbReference type="PANTHER" id="PTHR11581">
    <property type="entry name" value="30S/40S RIBOSOMAL PROTEIN S4"/>
    <property type="match status" value="1"/>
</dbReference>
<keyword evidence="5 6" id="KW-0687">Ribonucleoprotein</keyword>
<dbReference type="GO" id="GO:0022627">
    <property type="term" value="C:cytosolic small ribosomal subunit"/>
    <property type="evidence" value="ECO:0007669"/>
    <property type="project" value="TreeGrafter"/>
</dbReference>
<organism evidence="8 9">
    <name type="scientific">Heliocybe sulcata</name>
    <dbReference type="NCBI Taxonomy" id="5364"/>
    <lineage>
        <taxon>Eukaryota</taxon>
        <taxon>Fungi</taxon>
        <taxon>Dikarya</taxon>
        <taxon>Basidiomycota</taxon>
        <taxon>Agaricomycotina</taxon>
        <taxon>Agaricomycetes</taxon>
        <taxon>Gloeophyllales</taxon>
        <taxon>Gloeophyllaceae</taxon>
        <taxon>Heliocybe</taxon>
    </lineage>
</organism>
<keyword evidence="3 6" id="KW-0694">RNA-binding</keyword>
<evidence type="ECO:0000313" key="9">
    <source>
        <dbReference type="Proteomes" id="UP000305948"/>
    </source>
</evidence>
<dbReference type="InterPro" id="IPR013843">
    <property type="entry name" value="Ribosomal_eS4_N"/>
</dbReference>
<dbReference type="SUPFAM" id="SSF55174">
    <property type="entry name" value="Alpha-L RNA-binding motif"/>
    <property type="match status" value="1"/>
</dbReference>
<dbReference type="CDD" id="cd00165">
    <property type="entry name" value="S4"/>
    <property type="match status" value="1"/>
</dbReference>
<proteinExistence type="inferred from homology"/>
<evidence type="ECO:0000256" key="3">
    <source>
        <dbReference type="ARBA" id="ARBA00022884"/>
    </source>
</evidence>
<name>A0A5C3N6Z4_9AGAM</name>
<dbReference type="PROSITE" id="PS50889">
    <property type="entry name" value="S4"/>
    <property type="match status" value="1"/>
</dbReference>
<comment type="similarity">
    <text evidence="1 6">Belongs to the eukaryotic ribosomal protein eS4 family.</text>
</comment>
<dbReference type="GO" id="GO:0003735">
    <property type="term" value="F:structural constituent of ribosome"/>
    <property type="evidence" value="ECO:0007669"/>
    <property type="project" value="UniProtKB-UniRule"/>
</dbReference>
<sequence length="263" mass="29786">MGRGPKKHLKRLAAPSAWMLDKLSGTYAPRPSPGPHKLRESLPLTIFLRNRLKYALTGHEVTMIVMQRLIKVDGKVRTDPTYPAGFMDVITIEKSGEHFRLLYDVKGRFTIHRISTEEASYKLCKVRKMAVGAKGVPFVVTHDGRTIRYPDPDVKVNDTIKFDIEQGKITDHVKFDIGNMCMITGGRNMGRAGVIVHREKHIGGYDIVHVKDSLDRTFATRITNIFVIGEGNKPWISLPKGKGVKLTISEERDMRRRQRAAEQ</sequence>
<keyword evidence="4 6" id="KW-0689">Ribosomal protein</keyword>
<dbReference type="GO" id="GO:0002181">
    <property type="term" value="P:cytoplasmic translation"/>
    <property type="evidence" value="ECO:0007669"/>
    <property type="project" value="UniProtKB-ARBA"/>
</dbReference>
<evidence type="ECO:0000313" key="8">
    <source>
        <dbReference type="EMBL" id="TFK51848.1"/>
    </source>
</evidence>
<dbReference type="InterPro" id="IPR000876">
    <property type="entry name" value="Ribosomal_eS4"/>
</dbReference>
<dbReference type="PANTHER" id="PTHR11581:SF0">
    <property type="entry name" value="SMALL RIBOSOMAL SUBUNIT PROTEIN ES4"/>
    <property type="match status" value="1"/>
</dbReference>
<dbReference type="FunFam" id="3.10.290.10:FF:000002">
    <property type="entry name" value="40S ribosomal protein S4"/>
    <property type="match status" value="1"/>
</dbReference>
<dbReference type="FunFam" id="2.40.50.740:FF:000001">
    <property type="entry name" value="40S ribosomal protein S4"/>
    <property type="match status" value="1"/>
</dbReference>
<reference evidence="8 9" key="1">
    <citation type="journal article" date="2019" name="Nat. Ecol. Evol.">
        <title>Megaphylogeny resolves global patterns of mushroom evolution.</title>
        <authorList>
            <person name="Varga T."/>
            <person name="Krizsan K."/>
            <person name="Foldi C."/>
            <person name="Dima B."/>
            <person name="Sanchez-Garcia M."/>
            <person name="Sanchez-Ramirez S."/>
            <person name="Szollosi G.J."/>
            <person name="Szarkandi J.G."/>
            <person name="Papp V."/>
            <person name="Albert L."/>
            <person name="Andreopoulos W."/>
            <person name="Angelini C."/>
            <person name="Antonin V."/>
            <person name="Barry K.W."/>
            <person name="Bougher N.L."/>
            <person name="Buchanan P."/>
            <person name="Buyck B."/>
            <person name="Bense V."/>
            <person name="Catcheside P."/>
            <person name="Chovatia M."/>
            <person name="Cooper J."/>
            <person name="Damon W."/>
            <person name="Desjardin D."/>
            <person name="Finy P."/>
            <person name="Geml J."/>
            <person name="Haridas S."/>
            <person name="Hughes K."/>
            <person name="Justo A."/>
            <person name="Karasinski D."/>
            <person name="Kautmanova I."/>
            <person name="Kiss B."/>
            <person name="Kocsube S."/>
            <person name="Kotiranta H."/>
            <person name="LaButti K.M."/>
            <person name="Lechner B.E."/>
            <person name="Liimatainen K."/>
            <person name="Lipzen A."/>
            <person name="Lukacs Z."/>
            <person name="Mihaltcheva S."/>
            <person name="Morgado L.N."/>
            <person name="Niskanen T."/>
            <person name="Noordeloos M.E."/>
            <person name="Ohm R.A."/>
            <person name="Ortiz-Santana B."/>
            <person name="Ovrebo C."/>
            <person name="Racz N."/>
            <person name="Riley R."/>
            <person name="Savchenko A."/>
            <person name="Shiryaev A."/>
            <person name="Soop K."/>
            <person name="Spirin V."/>
            <person name="Szebenyi C."/>
            <person name="Tomsovsky M."/>
            <person name="Tulloss R.E."/>
            <person name="Uehling J."/>
            <person name="Grigoriev I.V."/>
            <person name="Vagvolgyi C."/>
            <person name="Papp T."/>
            <person name="Martin F.M."/>
            <person name="Miettinen O."/>
            <person name="Hibbett D.S."/>
            <person name="Nagy L.G."/>
        </authorList>
    </citation>
    <scope>NUCLEOTIDE SEQUENCE [LARGE SCALE GENOMIC DNA]</scope>
    <source>
        <strain evidence="8 9">OMC1185</strain>
    </source>
</reference>
<dbReference type="PROSITE" id="PS00528">
    <property type="entry name" value="RIBOSOMAL_S4E"/>
    <property type="match status" value="1"/>
</dbReference>
<protein>
    <recommendedName>
        <fullName evidence="6">40S ribosomal protein S4</fullName>
    </recommendedName>
</protein>
<dbReference type="Proteomes" id="UP000305948">
    <property type="component" value="Unassembled WGS sequence"/>
</dbReference>
<evidence type="ECO:0000259" key="7">
    <source>
        <dbReference type="SMART" id="SM00363"/>
    </source>
</evidence>
<dbReference type="InterPro" id="IPR005824">
    <property type="entry name" value="KOW"/>
</dbReference>
<evidence type="ECO:0000256" key="4">
    <source>
        <dbReference type="ARBA" id="ARBA00022980"/>
    </source>
</evidence>
<evidence type="ECO:0000256" key="1">
    <source>
        <dbReference type="ARBA" id="ARBA00007500"/>
    </source>
</evidence>
<keyword evidence="9" id="KW-1185">Reference proteome</keyword>
<dbReference type="InterPro" id="IPR013845">
    <property type="entry name" value="Ribosomal_eS4_central_region"/>
</dbReference>
<dbReference type="GO" id="GO:0019843">
    <property type="term" value="F:rRNA binding"/>
    <property type="evidence" value="ECO:0007669"/>
    <property type="project" value="UniProtKB-UniRule"/>
</dbReference>
<dbReference type="Pfam" id="PF00467">
    <property type="entry name" value="KOW"/>
    <property type="match status" value="1"/>
</dbReference>
<dbReference type="Gene3D" id="2.40.50.740">
    <property type="match status" value="1"/>
</dbReference>
<dbReference type="PIRSF" id="PIRSF002116">
    <property type="entry name" value="Ribosomal_S4"/>
    <property type="match status" value="1"/>
</dbReference>
<dbReference type="HAMAP" id="MF_00485">
    <property type="entry name" value="Ribosomal_eS4"/>
    <property type="match status" value="1"/>
</dbReference>
<evidence type="ECO:0000256" key="5">
    <source>
        <dbReference type="ARBA" id="ARBA00023274"/>
    </source>
</evidence>
<feature type="domain" description="RNA-binding S4" evidence="7">
    <location>
        <begin position="42"/>
        <end position="106"/>
    </location>
</feature>
<dbReference type="Pfam" id="PF16121">
    <property type="entry name" value="40S_S4_C"/>
    <property type="match status" value="1"/>
</dbReference>
<evidence type="ECO:0000256" key="6">
    <source>
        <dbReference type="PIRNR" id="PIRNR002116"/>
    </source>
</evidence>
<dbReference type="Pfam" id="PF01479">
    <property type="entry name" value="S4"/>
    <property type="match status" value="1"/>
</dbReference>
<dbReference type="Pfam" id="PF08071">
    <property type="entry name" value="RS4NT"/>
    <property type="match status" value="1"/>
</dbReference>
<keyword evidence="2 6" id="KW-0699">rRNA-binding</keyword>
<dbReference type="InterPro" id="IPR018199">
    <property type="entry name" value="Ribosomal_eS4_N_CS"/>
</dbReference>
<dbReference type="InterPro" id="IPR032277">
    <property type="entry name" value="Ribosomal_eS4_C"/>
</dbReference>
<dbReference type="Gene3D" id="2.30.30.30">
    <property type="match status" value="1"/>
</dbReference>
<dbReference type="STRING" id="5364.A0A5C3N6Z4"/>
<dbReference type="InterPro" id="IPR038237">
    <property type="entry name" value="Ribosomal_eS4_central_sf"/>
</dbReference>
<dbReference type="SMART" id="SM00363">
    <property type="entry name" value="S4"/>
    <property type="match status" value="1"/>
</dbReference>
<accession>A0A5C3N6Z4</accession>
<dbReference type="Pfam" id="PF00900">
    <property type="entry name" value="Ribosomal_S4e"/>
    <property type="match status" value="1"/>
</dbReference>
<dbReference type="Gene3D" id="3.10.290.10">
    <property type="entry name" value="RNA-binding S4 domain"/>
    <property type="match status" value="1"/>
</dbReference>
<dbReference type="EMBL" id="ML213510">
    <property type="protein sequence ID" value="TFK51848.1"/>
    <property type="molecule type" value="Genomic_DNA"/>
</dbReference>
<dbReference type="OrthoDB" id="1109245at2759"/>
<dbReference type="InterPro" id="IPR002942">
    <property type="entry name" value="S4_RNA-bd"/>
</dbReference>
<dbReference type="FunFam" id="2.30.30.30:FF:000005">
    <property type="entry name" value="40S ribosomal protein S4"/>
    <property type="match status" value="1"/>
</dbReference>
<gene>
    <name evidence="8" type="ORF">OE88DRAFT_1658509</name>
</gene>